<keyword evidence="1" id="KW-0812">Transmembrane</keyword>
<gene>
    <name evidence="2" type="ORF">UFOVP805_20</name>
</gene>
<keyword evidence="1" id="KW-0472">Membrane</keyword>
<feature type="transmembrane region" description="Helical" evidence="1">
    <location>
        <begin position="6"/>
        <end position="24"/>
    </location>
</feature>
<evidence type="ECO:0000256" key="1">
    <source>
        <dbReference type="SAM" id="Phobius"/>
    </source>
</evidence>
<name>A0A6J5NUG1_9CAUD</name>
<accession>A0A6J5NUG1</accession>
<proteinExistence type="predicted"/>
<organism evidence="2">
    <name type="scientific">uncultured Caudovirales phage</name>
    <dbReference type="NCBI Taxonomy" id="2100421"/>
    <lineage>
        <taxon>Viruses</taxon>
        <taxon>Duplodnaviria</taxon>
        <taxon>Heunggongvirae</taxon>
        <taxon>Uroviricota</taxon>
        <taxon>Caudoviricetes</taxon>
        <taxon>Peduoviridae</taxon>
        <taxon>Maltschvirus</taxon>
        <taxon>Maltschvirus maltsch</taxon>
    </lineage>
</organism>
<sequence length="68" mass="7561">MTTNEWVAVIGCGIALLTAIYSVMKMVTKSILTELLPNSGKSMRDELRVLSKRVDDIYSILADRDTGR</sequence>
<dbReference type="EMBL" id="LR796742">
    <property type="protein sequence ID" value="CAB4163109.1"/>
    <property type="molecule type" value="Genomic_DNA"/>
</dbReference>
<keyword evidence="1" id="KW-1133">Transmembrane helix</keyword>
<protein>
    <submittedName>
        <fullName evidence="2">Uncharacterized protein</fullName>
    </submittedName>
</protein>
<reference evidence="2" key="1">
    <citation type="submission" date="2020-04" db="EMBL/GenBank/DDBJ databases">
        <authorList>
            <person name="Chiriac C."/>
            <person name="Salcher M."/>
            <person name="Ghai R."/>
            <person name="Kavagutti S V."/>
        </authorList>
    </citation>
    <scope>NUCLEOTIDE SEQUENCE</scope>
</reference>
<evidence type="ECO:0000313" key="2">
    <source>
        <dbReference type="EMBL" id="CAB4163109.1"/>
    </source>
</evidence>